<organism evidence="15 16">
    <name type="scientific">Linum tenue</name>
    <dbReference type="NCBI Taxonomy" id="586396"/>
    <lineage>
        <taxon>Eukaryota</taxon>
        <taxon>Viridiplantae</taxon>
        <taxon>Streptophyta</taxon>
        <taxon>Embryophyta</taxon>
        <taxon>Tracheophyta</taxon>
        <taxon>Spermatophyta</taxon>
        <taxon>Magnoliopsida</taxon>
        <taxon>eudicotyledons</taxon>
        <taxon>Gunneridae</taxon>
        <taxon>Pentapetalae</taxon>
        <taxon>rosids</taxon>
        <taxon>fabids</taxon>
        <taxon>Malpighiales</taxon>
        <taxon>Linaceae</taxon>
        <taxon>Linum</taxon>
    </lineage>
</organism>
<keyword evidence="4 13" id="KW-0732">Signal</keyword>
<sequence>MDRRVELFFLLVLVGAWGCSARQFITLELPVDKEASVEIQEQGSGIHAADVAKKDQVCTICEQYSAQALEYISNNKTQTEIIGLLHQTCARFPPYKTECISLVDYYAPLFFLEVSSISPEDFCRKVDLCQKVAAIAAKIEEDACGICHNTVSEVMAKLKDPETQLEIIELLLKACNSMDSRKAQCKKLVFEYGPVILINAEQFLEKTDICTVLHACTNQPSSVVVADS</sequence>
<feature type="domain" description="Saposin B-type" evidence="14">
    <location>
        <begin position="140"/>
        <end position="220"/>
    </location>
</feature>
<dbReference type="GO" id="GO:0006665">
    <property type="term" value="P:sphingolipid metabolic process"/>
    <property type="evidence" value="ECO:0007669"/>
    <property type="project" value="InterPro"/>
</dbReference>
<dbReference type="AlphaFoldDB" id="A0AAV0KP27"/>
<evidence type="ECO:0000256" key="9">
    <source>
        <dbReference type="ARBA" id="ARBA00023180"/>
    </source>
</evidence>
<dbReference type="Proteomes" id="UP001154282">
    <property type="component" value="Unassembled WGS sequence"/>
</dbReference>
<comment type="function">
    <text evidence="10">Pulmonary surfactant-associated proteins promote alveolar stability by lowering the surface tension at the air-liquid interface in the peripheral air spaces. SP-B increases the collapse pressure of palmitic acid to nearly 70 millinewtons per meter.</text>
</comment>
<evidence type="ECO:0000259" key="14">
    <source>
        <dbReference type="PROSITE" id="PS50015"/>
    </source>
</evidence>
<keyword evidence="6" id="KW-0378">Hydrolase</keyword>
<dbReference type="InterPro" id="IPR011001">
    <property type="entry name" value="Saposin-like"/>
</dbReference>
<evidence type="ECO:0000256" key="4">
    <source>
        <dbReference type="ARBA" id="ARBA00022729"/>
    </source>
</evidence>
<dbReference type="PRINTS" id="PR01797">
    <property type="entry name" value="SAPOSIN"/>
</dbReference>
<keyword evidence="8" id="KW-1015">Disulfide bond</keyword>
<feature type="domain" description="Saposin B-type" evidence="14">
    <location>
        <begin position="54"/>
        <end position="133"/>
    </location>
</feature>
<evidence type="ECO:0000256" key="7">
    <source>
        <dbReference type="ARBA" id="ARBA00023145"/>
    </source>
</evidence>
<dbReference type="SMART" id="SM00741">
    <property type="entry name" value="SapB"/>
    <property type="match status" value="2"/>
</dbReference>
<dbReference type="GO" id="GO:0016020">
    <property type="term" value="C:membrane"/>
    <property type="evidence" value="ECO:0007669"/>
    <property type="project" value="GOC"/>
</dbReference>
<evidence type="ECO:0000256" key="11">
    <source>
        <dbReference type="ARBA" id="ARBA00041094"/>
    </source>
</evidence>
<dbReference type="InterPro" id="IPR007856">
    <property type="entry name" value="SapB_1"/>
</dbReference>
<evidence type="ECO:0000256" key="10">
    <source>
        <dbReference type="ARBA" id="ARBA00037221"/>
    </source>
</evidence>
<comment type="caution">
    <text evidence="15">The sequence shown here is derived from an EMBL/GenBank/DDBJ whole genome shotgun (WGS) entry which is preliminary data.</text>
</comment>
<evidence type="ECO:0000256" key="3">
    <source>
        <dbReference type="ARBA" id="ARBA00022670"/>
    </source>
</evidence>
<dbReference type="PANTHER" id="PTHR11480:SF3">
    <property type="entry name" value="BCDNA.GH08312"/>
    <property type="match status" value="1"/>
</dbReference>
<evidence type="ECO:0000256" key="2">
    <source>
        <dbReference type="ARBA" id="ARBA00022525"/>
    </source>
</evidence>
<keyword evidence="9" id="KW-0325">Glycoprotein</keyword>
<dbReference type="Gene3D" id="1.10.225.10">
    <property type="entry name" value="Saposin-like"/>
    <property type="match status" value="2"/>
</dbReference>
<dbReference type="GO" id="GO:0006508">
    <property type="term" value="P:proteolysis"/>
    <property type="evidence" value="ECO:0007669"/>
    <property type="project" value="UniProtKB-KW"/>
</dbReference>
<dbReference type="Pfam" id="PF05184">
    <property type="entry name" value="SapB_1"/>
    <property type="match status" value="2"/>
</dbReference>
<dbReference type="InterPro" id="IPR008139">
    <property type="entry name" value="SaposinB_dom"/>
</dbReference>
<protein>
    <recommendedName>
        <fullName evidence="11">Pulmonary surfactant-associated protein B</fullName>
    </recommendedName>
    <alternativeName>
        <fullName evidence="12">Pulmonary surfactant-associated proteolipid SPL(Phe)</fullName>
    </alternativeName>
</protein>
<keyword evidence="6" id="KW-0064">Aspartyl protease</keyword>
<dbReference type="GO" id="GO:0004190">
    <property type="term" value="F:aspartic-type endopeptidase activity"/>
    <property type="evidence" value="ECO:0007669"/>
    <property type="project" value="UniProtKB-KW"/>
</dbReference>
<evidence type="ECO:0000256" key="1">
    <source>
        <dbReference type="ARBA" id="ARBA00004239"/>
    </source>
</evidence>
<reference evidence="15" key="1">
    <citation type="submission" date="2022-08" db="EMBL/GenBank/DDBJ databases">
        <authorList>
            <person name="Gutierrez-Valencia J."/>
        </authorList>
    </citation>
    <scope>NUCLEOTIDE SEQUENCE</scope>
</reference>
<evidence type="ECO:0000256" key="5">
    <source>
        <dbReference type="ARBA" id="ARBA00022737"/>
    </source>
</evidence>
<keyword evidence="5" id="KW-0677">Repeat</keyword>
<dbReference type="InterPro" id="IPR008373">
    <property type="entry name" value="Saposin"/>
</dbReference>
<gene>
    <name evidence="15" type="ORF">LITE_LOCUS19703</name>
</gene>
<evidence type="ECO:0000256" key="8">
    <source>
        <dbReference type="ARBA" id="ARBA00023157"/>
    </source>
</evidence>
<keyword evidence="3" id="KW-0645">Protease</keyword>
<feature type="chain" id="PRO_5043426588" description="Pulmonary surfactant-associated protein B" evidence="13">
    <location>
        <begin position="22"/>
        <end position="228"/>
    </location>
</feature>
<dbReference type="InterPro" id="IPR051428">
    <property type="entry name" value="Sphingo_Act-Surfact_Prot"/>
</dbReference>
<dbReference type="SUPFAM" id="SSF47862">
    <property type="entry name" value="Saposin"/>
    <property type="match status" value="2"/>
</dbReference>
<keyword evidence="2" id="KW-0964">Secreted</keyword>
<comment type="subcellular location">
    <subcellularLocation>
        <location evidence="1">Secreted</location>
        <location evidence="1">Extracellular space</location>
    </subcellularLocation>
</comment>
<evidence type="ECO:0000313" key="15">
    <source>
        <dbReference type="EMBL" id="CAI0423907.1"/>
    </source>
</evidence>
<dbReference type="GO" id="GO:0005764">
    <property type="term" value="C:lysosome"/>
    <property type="evidence" value="ECO:0007669"/>
    <property type="project" value="InterPro"/>
</dbReference>
<dbReference type="PANTHER" id="PTHR11480">
    <property type="entry name" value="SAPOSIN-RELATED"/>
    <property type="match status" value="1"/>
</dbReference>
<keyword evidence="7" id="KW-0865">Zymogen</keyword>
<feature type="signal peptide" evidence="13">
    <location>
        <begin position="1"/>
        <end position="21"/>
    </location>
</feature>
<name>A0AAV0KP27_9ROSI</name>
<evidence type="ECO:0000313" key="16">
    <source>
        <dbReference type="Proteomes" id="UP001154282"/>
    </source>
</evidence>
<evidence type="ECO:0000256" key="6">
    <source>
        <dbReference type="ARBA" id="ARBA00022750"/>
    </source>
</evidence>
<evidence type="ECO:0000256" key="13">
    <source>
        <dbReference type="SAM" id="SignalP"/>
    </source>
</evidence>
<accession>A0AAV0KP27</accession>
<keyword evidence="16" id="KW-1185">Reference proteome</keyword>
<dbReference type="GO" id="GO:0005576">
    <property type="term" value="C:extracellular region"/>
    <property type="evidence" value="ECO:0007669"/>
    <property type="project" value="UniProtKB-SubCell"/>
</dbReference>
<dbReference type="PROSITE" id="PS50015">
    <property type="entry name" value="SAP_B"/>
    <property type="match status" value="2"/>
</dbReference>
<proteinExistence type="predicted"/>
<dbReference type="InterPro" id="IPR008138">
    <property type="entry name" value="SapB_2"/>
</dbReference>
<evidence type="ECO:0000256" key="12">
    <source>
        <dbReference type="ARBA" id="ARBA00041785"/>
    </source>
</evidence>
<dbReference type="FunFam" id="1.10.225.10:FF:000008">
    <property type="entry name" value="Pulmonary surfactant-associated protein B"/>
    <property type="match status" value="1"/>
</dbReference>
<dbReference type="Pfam" id="PF03489">
    <property type="entry name" value="SapB_2"/>
    <property type="match status" value="2"/>
</dbReference>
<dbReference type="EMBL" id="CAMGYJ010000005">
    <property type="protein sequence ID" value="CAI0423907.1"/>
    <property type="molecule type" value="Genomic_DNA"/>
</dbReference>